<keyword evidence="2" id="KW-1003">Cell membrane</keyword>
<feature type="transmembrane region" description="Helical" evidence="12">
    <location>
        <begin position="904"/>
        <end position="925"/>
    </location>
</feature>
<feature type="transmembrane region" description="Helical" evidence="12">
    <location>
        <begin position="246"/>
        <end position="266"/>
    </location>
</feature>
<dbReference type="EMBL" id="FZQP02005310">
    <property type="protein sequence ID" value="VVD01343.1"/>
    <property type="molecule type" value="Genomic_DNA"/>
</dbReference>
<feature type="transmembrane region" description="Helical" evidence="12">
    <location>
        <begin position="272"/>
        <end position="293"/>
    </location>
</feature>
<evidence type="ECO:0000256" key="1">
    <source>
        <dbReference type="ARBA" id="ARBA00004651"/>
    </source>
</evidence>
<keyword evidence="4" id="KW-0479">Metal-binding</keyword>
<organism evidence="14 15">
    <name type="scientific">Leptidea sinapis</name>
    <dbReference type="NCBI Taxonomy" id="189913"/>
    <lineage>
        <taxon>Eukaryota</taxon>
        <taxon>Metazoa</taxon>
        <taxon>Ecdysozoa</taxon>
        <taxon>Arthropoda</taxon>
        <taxon>Hexapoda</taxon>
        <taxon>Insecta</taxon>
        <taxon>Pterygota</taxon>
        <taxon>Neoptera</taxon>
        <taxon>Endopterygota</taxon>
        <taxon>Lepidoptera</taxon>
        <taxon>Glossata</taxon>
        <taxon>Ditrysia</taxon>
        <taxon>Papilionoidea</taxon>
        <taxon>Pieridae</taxon>
        <taxon>Dismorphiinae</taxon>
        <taxon>Leptidea</taxon>
    </lineage>
</organism>
<dbReference type="Proteomes" id="UP000324832">
    <property type="component" value="Unassembled WGS sequence"/>
</dbReference>
<feature type="transmembrane region" description="Helical" evidence="12">
    <location>
        <begin position="791"/>
        <end position="809"/>
    </location>
</feature>
<evidence type="ECO:0000256" key="5">
    <source>
        <dbReference type="ARBA" id="ARBA00022771"/>
    </source>
</evidence>
<dbReference type="InterPro" id="IPR003663">
    <property type="entry name" value="Sugar/inositol_transpt"/>
</dbReference>
<dbReference type="NCBIfam" id="TIGR00879">
    <property type="entry name" value="SP"/>
    <property type="match status" value="2"/>
</dbReference>
<feature type="compositionally biased region" description="Basic and acidic residues" evidence="11">
    <location>
        <begin position="30"/>
        <end position="42"/>
    </location>
</feature>
<dbReference type="Gene3D" id="3.30.40.10">
    <property type="entry name" value="Zinc/RING finger domain, C3HC4 (zinc finger)"/>
    <property type="match status" value="1"/>
</dbReference>
<dbReference type="PROSITE" id="PS50850">
    <property type="entry name" value="MFS"/>
    <property type="match status" value="2"/>
</dbReference>
<proteinExistence type="inferred from homology"/>
<feature type="transmembrane region" description="Helical" evidence="12">
    <location>
        <begin position="1015"/>
        <end position="1036"/>
    </location>
</feature>
<feature type="transmembrane region" description="Helical" evidence="12">
    <location>
        <begin position="872"/>
        <end position="892"/>
    </location>
</feature>
<dbReference type="InterPro" id="IPR005829">
    <property type="entry name" value="Sugar_transporter_CS"/>
</dbReference>
<evidence type="ECO:0000256" key="2">
    <source>
        <dbReference type="ARBA" id="ARBA00022475"/>
    </source>
</evidence>
<keyword evidence="15" id="KW-1185">Reference proteome</keyword>
<feature type="transmembrane region" description="Helical" evidence="12">
    <location>
        <begin position="1178"/>
        <end position="1197"/>
    </location>
</feature>
<feature type="transmembrane region" description="Helical" evidence="12">
    <location>
        <begin position="332"/>
        <end position="351"/>
    </location>
</feature>
<dbReference type="InterPro" id="IPR011011">
    <property type="entry name" value="Znf_FYVE_PHD"/>
</dbReference>
<feature type="transmembrane region" description="Helical" evidence="12">
    <location>
        <begin position="478"/>
        <end position="500"/>
    </location>
</feature>
<comment type="subcellular location">
    <subcellularLocation>
        <location evidence="1">Cell membrane</location>
        <topology evidence="1">Multi-pass membrane protein</topology>
    </subcellularLocation>
</comment>
<dbReference type="AlphaFoldDB" id="A0A5E4QUG2"/>
<dbReference type="InterPro" id="IPR020846">
    <property type="entry name" value="MFS_dom"/>
</dbReference>
<comment type="similarity">
    <text evidence="10">Belongs to the major facilitator superfamily. Sugar transporter (TC 2.A.1.1) family. Trehalose transporter subfamily.</text>
</comment>
<dbReference type="Pfam" id="PF00628">
    <property type="entry name" value="PHD"/>
    <property type="match status" value="1"/>
</dbReference>
<feature type="transmembrane region" description="Helical" evidence="12">
    <location>
        <begin position="1146"/>
        <end position="1166"/>
    </location>
</feature>
<feature type="region of interest" description="Disordered" evidence="11">
    <location>
        <begin position="24"/>
        <end position="43"/>
    </location>
</feature>
<dbReference type="FunFam" id="1.20.1250.20:FF:000055">
    <property type="entry name" value="Facilitated trehalose transporter Tret1-2 homolog"/>
    <property type="match status" value="2"/>
</dbReference>
<feature type="transmembrane region" description="Helical" evidence="12">
    <location>
        <begin position="815"/>
        <end position="835"/>
    </location>
</feature>
<name>A0A5E4QUG2_9NEOP</name>
<feature type="transmembrane region" description="Helical" evidence="12">
    <location>
        <begin position="549"/>
        <end position="569"/>
    </location>
</feature>
<dbReference type="InterPro" id="IPR050549">
    <property type="entry name" value="MFS_Trehalose_Transporter"/>
</dbReference>
<evidence type="ECO:0000259" key="13">
    <source>
        <dbReference type="PROSITE" id="PS50850"/>
    </source>
</evidence>
<dbReference type="PANTHER" id="PTHR48021">
    <property type="match status" value="1"/>
</dbReference>
<keyword evidence="5" id="KW-0863">Zinc-finger</keyword>
<feature type="transmembrane region" description="Helical" evidence="12">
    <location>
        <begin position="173"/>
        <end position="198"/>
    </location>
</feature>
<dbReference type="InterPro" id="IPR036259">
    <property type="entry name" value="MFS_trans_sf"/>
</dbReference>
<sequence>MSFNKNNPNTVGKIMGYLKQLSTEMGGTESGRRGQNDEDRLYKTRGPKYARVPSKPTLSASTTCTSLATSCGSQGTLTPNYGTIPENVTTESDSEDEQDSFEKTRLHFQQLRQISLGNEFKYKMEMEIKSAKEENLRNSVPYVKQLSTDNAKVKPEYSINGDTKPYTPTTQKLYLWTQIFAAFAVSMGSLIVGFSSGYTSPALPSMNETLTLTSEEGSWVGGLMPLAALIGGIIGGPLIEYLGRKGTIMSTAIPFFVGWMLIANAGNVMMVFAGRAFCGICVGVGSLAFPVYLGETVQPEVRGALGLLPTAFGNTGILLAFLVGTYLNWSHLAFFGAALPVPFFILMLATPETPRWYMTKKRPEEARKALQWLRGKNCNIDKELRELTCSQAESDRLGGNAFGQVFSMKYLPAILISLGLMLFQQLSGINAVIFYAATIFKLSGSTINEDLCSIIIGVVNFISTFIATAIIDRAGRKLLLYISSVSMVITLITLGVYFYLRKINTDVSAYGWLPLACLVIYVLGFSIGFGPIPWLMLGEILPSKIRGTAASLATGFNWTCTFIVTKSFHNIINAIDMSGTMWLFAALCLAGLFFVIFFVPETRGKSLEEIEKKLTGGSARRIRIVSSKQVQNPFKSINDEEDYLCCTKCKNGYHRACLKSTGQFSTYTDSTNDWTCPACMSRRPKGNSENTPVRTKDTLLAYDKNVTKRSTKRVAVSSPETEKSSQLEEIREMVSETVRAEMKEMLTHMRTSIKSVLNSELKVIREEITDMKNSINFINNQYEDFLKEHRVLAAVAVSLGSMIVGFSSAYTSPALGSWVGGLMPLAALAGGIIGGPLVDYIGRRKTILITAFPFIIGWMLIAAANVVDLVLAGRAICGLCVGIGSLAFPVYLGETIQPEVRGTLGLFPTAIGNIGILICYAAGMYLDWSQLAYLGACLPVPFLALMFLIPETPRWYLSQGRTEEARKALQWLRGKKAKIDNEMRDIALTDAELGSDSSLAELFNRKYLKSISISLGLMAFQQLSGINAVIFYTVQIFEMTGSSIDKNLSTIIVGIVNFVSTFIATGLIDRAGRKLLLYVSSVTMTITLTILGAFFYARDEAHLDVSSLGWLPLTCLMVYLLGFSLAFGPIPWLMMGEILPAKIRGAAASIITGFNWLCSFVVTKTFQNILLAIGPSGTFWLFGCICFVGLFFVIVCVPETRGKSLEQIENKMTGRKARSRRLSSIANIKPFPSGC</sequence>
<dbReference type="Gene3D" id="1.20.1250.20">
    <property type="entry name" value="MFS general substrate transporter like domains"/>
    <property type="match status" value="2"/>
</dbReference>
<evidence type="ECO:0000256" key="12">
    <source>
        <dbReference type="SAM" id="Phobius"/>
    </source>
</evidence>
<evidence type="ECO:0000256" key="11">
    <source>
        <dbReference type="SAM" id="MobiDB-lite"/>
    </source>
</evidence>
<feature type="transmembrane region" description="Helical" evidence="12">
    <location>
        <begin position="413"/>
        <end position="439"/>
    </location>
</feature>
<evidence type="ECO:0000313" key="15">
    <source>
        <dbReference type="Proteomes" id="UP000324832"/>
    </source>
</evidence>
<keyword evidence="9" id="KW-0325">Glycoprotein</keyword>
<feature type="transmembrane region" description="Helical" evidence="12">
    <location>
        <begin position="581"/>
        <end position="599"/>
    </location>
</feature>
<dbReference type="PROSITE" id="PS00217">
    <property type="entry name" value="SUGAR_TRANSPORT_2"/>
    <property type="match status" value="2"/>
</dbReference>
<reference evidence="14 15" key="1">
    <citation type="submission" date="2017-07" db="EMBL/GenBank/DDBJ databases">
        <authorList>
            <person name="Talla V."/>
            <person name="Backstrom N."/>
        </authorList>
    </citation>
    <scope>NUCLEOTIDE SEQUENCE [LARGE SCALE GENOMIC DNA]</scope>
</reference>
<feature type="domain" description="Major facilitator superfamily (MFS) profile" evidence="13">
    <location>
        <begin position="776"/>
        <end position="1201"/>
    </location>
</feature>
<dbReference type="GO" id="GO:0051119">
    <property type="term" value="F:sugar transmembrane transporter activity"/>
    <property type="evidence" value="ECO:0007669"/>
    <property type="project" value="InterPro"/>
</dbReference>
<dbReference type="CDD" id="cd17358">
    <property type="entry name" value="MFS_GLUT6_8_Class3_like"/>
    <property type="match status" value="2"/>
</dbReference>
<evidence type="ECO:0000256" key="9">
    <source>
        <dbReference type="ARBA" id="ARBA00023180"/>
    </source>
</evidence>
<keyword evidence="7 12" id="KW-1133">Transmembrane helix</keyword>
<evidence type="ECO:0000256" key="7">
    <source>
        <dbReference type="ARBA" id="ARBA00022989"/>
    </source>
</evidence>
<feature type="transmembrane region" description="Helical" evidence="12">
    <location>
        <begin position="931"/>
        <end position="949"/>
    </location>
</feature>
<evidence type="ECO:0000256" key="4">
    <source>
        <dbReference type="ARBA" id="ARBA00022723"/>
    </source>
</evidence>
<feature type="transmembrane region" description="Helical" evidence="12">
    <location>
        <begin position="1048"/>
        <end position="1068"/>
    </location>
</feature>
<dbReference type="GO" id="GO:0008270">
    <property type="term" value="F:zinc ion binding"/>
    <property type="evidence" value="ECO:0007669"/>
    <property type="project" value="UniProtKB-KW"/>
</dbReference>
<dbReference type="Pfam" id="PF00083">
    <property type="entry name" value="Sugar_tr"/>
    <property type="match status" value="2"/>
</dbReference>
<dbReference type="SUPFAM" id="SSF103473">
    <property type="entry name" value="MFS general substrate transporter"/>
    <property type="match status" value="2"/>
</dbReference>
<protein>
    <recommendedName>
        <fullName evidence="13">Major facilitator superfamily (MFS) profile domain-containing protein</fullName>
    </recommendedName>
</protein>
<dbReference type="PANTHER" id="PTHR48021:SF96">
    <property type="entry name" value="FACILITATED TREHALOSE TRANSPORTER TRET1-1-RELATED"/>
    <property type="match status" value="1"/>
</dbReference>
<gene>
    <name evidence="14" type="ORF">LSINAPIS_LOCUS11790</name>
</gene>
<dbReference type="PRINTS" id="PR00171">
    <property type="entry name" value="SUGRTRNSPORT"/>
</dbReference>
<keyword evidence="3 12" id="KW-0812">Transmembrane</keyword>
<evidence type="ECO:0000256" key="10">
    <source>
        <dbReference type="ARBA" id="ARBA00024348"/>
    </source>
</evidence>
<feature type="transmembrane region" description="Helical" evidence="12">
    <location>
        <begin position="847"/>
        <end position="866"/>
    </location>
</feature>
<dbReference type="InterPro" id="IPR044775">
    <property type="entry name" value="MFS_ERD6/Tret1-like"/>
</dbReference>
<evidence type="ECO:0000256" key="8">
    <source>
        <dbReference type="ARBA" id="ARBA00023136"/>
    </source>
</evidence>
<feature type="transmembrane region" description="Helical" evidence="12">
    <location>
        <begin position="218"/>
        <end position="239"/>
    </location>
</feature>
<keyword evidence="8 12" id="KW-0472">Membrane</keyword>
<accession>A0A5E4QUG2</accession>
<feature type="transmembrane region" description="Helical" evidence="12">
    <location>
        <begin position="451"/>
        <end position="471"/>
    </location>
</feature>
<feature type="transmembrane region" description="Helical" evidence="12">
    <location>
        <begin position="1075"/>
        <end position="1097"/>
    </location>
</feature>
<keyword evidence="6" id="KW-0862">Zinc</keyword>
<dbReference type="InterPro" id="IPR013083">
    <property type="entry name" value="Znf_RING/FYVE/PHD"/>
</dbReference>
<feature type="domain" description="Major facilitator superfamily (MFS) profile" evidence="13">
    <location>
        <begin position="181"/>
        <end position="603"/>
    </location>
</feature>
<evidence type="ECO:0000313" key="14">
    <source>
        <dbReference type="EMBL" id="VVD01343.1"/>
    </source>
</evidence>
<evidence type="ECO:0000256" key="6">
    <source>
        <dbReference type="ARBA" id="ARBA00022833"/>
    </source>
</evidence>
<feature type="transmembrane region" description="Helical" evidence="12">
    <location>
        <begin position="305"/>
        <end position="326"/>
    </location>
</feature>
<feature type="transmembrane region" description="Helical" evidence="12">
    <location>
        <begin position="1109"/>
        <end position="1134"/>
    </location>
</feature>
<feature type="transmembrane region" description="Helical" evidence="12">
    <location>
        <begin position="512"/>
        <end position="537"/>
    </location>
</feature>
<dbReference type="InterPro" id="IPR019787">
    <property type="entry name" value="Znf_PHD-finger"/>
</dbReference>
<dbReference type="PROSITE" id="PS00216">
    <property type="entry name" value="SUGAR_TRANSPORT_1"/>
    <property type="match status" value="2"/>
</dbReference>
<dbReference type="GO" id="GO:0005886">
    <property type="term" value="C:plasma membrane"/>
    <property type="evidence" value="ECO:0007669"/>
    <property type="project" value="UniProtKB-SubCell"/>
</dbReference>
<dbReference type="InterPro" id="IPR005828">
    <property type="entry name" value="MFS_sugar_transport-like"/>
</dbReference>
<dbReference type="SUPFAM" id="SSF57903">
    <property type="entry name" value="FYVE/PHD zinc finger"/>
    <property type="match status" value="1"/>
</dbReference>
<dbReference type="CDD" id="cd15489">
    <property type="entry name" value="PHD_SF"/>
    <property type="match status" value="1"/>
</dbReference>
<evidence type="ECO:0000256" key="3">
    <source>
        <dbReference type="ARBA" id="ARBA00022692"/>
    </source>
</evidence>